<dbReference type="RefSeq" id="WP_175434647.1">
    <property type="nucleotide sequence ID" value="NZ_CP021978.1"/>
</dbReference>
<dbReference type="AlphaFoldDB" id="A0A6G5RJ28"/>
<reference evidence="1 2" key="1">
    <citation type="submission" date="2017-06" db="EMBL/GenBank/DDBJ databases">
        <title>Complete Genome Sequence of Streptomyces hawaiiensis NRRL 15010 and insights into acyldepsipeptides biosynthesis.</title>
        <authorList>
            <person name="Mariita R.M."/>
            <person name="Sello J.K."/>
        </authorList>
    </citation>
    <scope>NUCLEOTIDE SEQUENCE [LARGE SCALE GENOMIC DNA]</scope>
    <source>
        <strain evidence="1 2">ATCC 12236</strain>
    </source>
</reference>
<dbReference type="EMBL" id="CP021978">
    <property type="protein sequence ID" value="QCD58135.1"/>
    <property type="molecule type" value="Genomic_DNA"/>
</dbReference>
<name>A0A6G5RJ28_9ACTN</name>
<evidence type="ECO:0000313" key="2">
    <source>
        <dbReference type="Proteomes" id="UP000495940"/>
    </source>
</evidence>
<dbReference type="KEGG" id="shaw:CEB94_27290"/>
<evidence type="ECO:0000313" key="1">
    <source>
        <dbReference type="EMBL" id="QCD58135.1"/>
    </source>
</evidence>
<proteinExistence type="predicted"/>
<keyword evidence="2" id="KW-1185">Reference proteome</keyword>
<gene>
    <name evidence="1" type="ORF">CEB94_27290</name>
</gene>
<organism evidence="1 2">
    <name type="scientific">Streptomyces hawaiiensis</name>
    <dbReference type="NCBI Taxonomy" id="67305"/>
    <lineage>
        <taxon>Bacteria</taxon>
        <taxon>Bacillati</taxon>
        <taxon>Actinomycetota</taxon>
        <taxon>Actinomycetes</taxon>
        <taxon>Kitasatosporales</taxon>
        <taxon>Streptomycetaceae</taxon>
        <taxon>Streptomyces</taxon>
    </lineage>
</organism>
<accession>A0A6G5RJ28</accession>
<sequence length="105" mass="11924">MGKPDTRRLDREIQGTTRKLEAVQQRELWPLNGGERRAVIGALAGGSYRVVRGRSTDRAERRLETAWNAAQTRLISELTALQTERQRIVNEHAKAKAAKKSSGWW</sequence>
<protein>
    <submittedName>
        <fullName evidence="1">Uncharacterized protein</fullName>
    </submittedName>
</protein>
<dbReference type="Proteomes" id="UP000495940">
    <property type="component" value="Chromosome"/>
</dbReference>